<evidence type="ECO:0000313" key="11">
    <source>
        <dbReference type="Proteomes" id="UP001549799"/>
    </source>
</evidence>
<dbReference type="InterPro" id="IPR004805">
    <property type="entry name" value="DnaE2/DnaE/PolC"/>
</dbReference>
<dbReference type="Pfam" id="PF14579">
    <property type="entry name" value="HHH_6"/>
    <property type="match status" value="1"/>
</dbReference>
<dbReference type="RefSeq" id="WP_354615776.1">
    <property type="nucleotide sequence ID" value="NZ_JBEXAE010000005.1"/>
</dbReference>
<sequence>MYLIFDTETTGLPKRWNAPITDTDNWPRCIQIAWQLHDDMGNLIERQDYLVRPEGFNIPYDAEQIHGISTELSLERGISLAEVLEKFNIAMSKTKFVVGQNVGFDLNIMGAEFHRLQVENPLQELPVLDTCTEHTAQLCQIPGGRGGKFKLPTLTELHQYLFGEPFGEAHNATADVEATTRCFLELVRRQEFTVEQLDVQPGYFKNFSEANPKEIRLIGLKHINLKKASKKIANQLGLNETVEISKEEIKENIAVLSDTEFVHLHNHSQFSVLQSTISIADLVRSAASNNMPAVALTDHANMMGAFHFVKEVKAQNAKVKAKNDEALEKGEPALEKEMKPILGCEFFVCEDHNNKNVKDYGYQIVLLAKNKNGYHNLSKMSSIAYTEGFYYVPRIDKKVIEQYKEDIIVLTGNLYGEVPAKVLNVGENQAEEALVWWKEQFGDDLYMEIMRHGQEDEDRVNQVLVELAKKHQVKMVATNNTYYCAKEDADAHDVLLCVKDGEKQATPIGRGRGYRYGLPNQEYYFKSSDEMKEIFKDLPETILNIQEVVNKIESYELARDVLLPKFNIPEEFKVAEDVTDGGNRGENAYLRHITYEGAKKRYPELTDVIRERIDFELQTIENSGYPGYFLITEDFIREARNMDVSVGPGRGSAAGSVVAYCLTITNIDPLKYDLLFERFLNPDRVSMPDIDIDFDDEGRGRVMDYVIKKYGANQVAQIITYGTMAAKSSIRDTARVLDLPLMDADRIAKLIPTMSKLSKIFEVSEAELKKRFRAEELEKVNELLNIAKGDDLEAQTLRMARILEGSVRNTGIHACGVIITPDDITKFVPVATAKDSDLYVTQFDNSVVESAGLLKMDFLGLKTLTLIKDTVKIVKAKHGITLVPDDFPLDDEKTYELFQRGDTVGVFQYESVGMQKHMKELKPTVFDDLIAMNALYRPGPMEYIPSFIARKHGREEITYDLADMEEYLKETYGITVYQEQVMLLSQKLAGFSKGDADVLRKAMGKKIFALLEKLKPQFLDGGEKKGHPRDVLEKIWKDWEAFASYAFNKSHSTCYAYIAYQTAYLKAHYPAEYMASVLSNNMNDIKQVTFFMEECKRMGLEVLGPDVNESYYKFAVNDQNAVRFGMGAIKGVGRGAVETIVENRKEEGRFKSVFDLTKRIDLRAANKKAFENLTLAGGFDSFGDTHRAQYFHDDGDGITFLEKVIKYGAKFQESENSSQVSLFGEASEVQIPEPVVPPCEEWGTMEKLRQEKEVVGIYISGHPLDDFKTEMNAFCNATISNVHQMETFVGRELALAGVISDVQHRVSKNGKGWASFILEDYTDTYEFRIFGEEYLKYRHFLIINSFAYFKLFVKEGWTNRDTGKKGEPRLQYNTVMMLQDVMEAYARKLTIKLDIGQLKEQQIYELKDTLVSHQGSHPLSFVVYEMEEEIKVNLTCRKQKVQISTELLLELEGKEVHYKLN</sequence>
<evidence type="ECO:0000256" key="2">
    <source>
        <dbReference type="ARBA" id="ARBA00019114"/>
    </source>
</evidence>
<dbReference type="InterPro" id="IPR004013">
    <property type="entry name" value="PHP_dom"/>
</dbReference>
<dbReference type="EC" id="2.7.7.7" evidence="1"/>
<evidence type="ECO:0000256" key="5">
    <source>
        <dbReference type="ARBA" id="ARBA00022705"/>
    </source>
</evidence>
<dbReference type="CDD" id="cd04485">
    <property type="entry name" value="DnaE_OBF"/>
    <property type="match status" value="1"/>
</dbReference>
<keyword evidence="3 10" id="KW-0808">Transferase</keyword>
<dbReference type="InterPro" id="IPR040982">
    <property type="entry name" value="DNA_pol3_finger"/>
</dbReference>
<dbReference type="InterPro" id="IPR011708">
    <property type="entry name" value="DNA_pol3_alpha_NTPase_dom"/>
</dbReference>
<dbReference type="NCBIfam" id="TIGR00594">
    <property type="entry name" value="polc"/>
    <property type="match status" value="1"/>
</dbReference>
<dbReference type="SMART" id="SM00479">
    <property type="entry name" value="EXOIII"/>
    <property type="match status" value="1"/>
</dbReference>
<evidence type="ECO:0000313" key="10">
    <source>
        <dbReference type="EMBL" id="MET6991271.1"/>
    </source>
</evidence>
<feature type="domain" description="Polymerase/histidinol phosphatase N-terminal" evidence="9">
    <location>
        <begin position="262"/>
        <end position="350"/>
    </location>
</feature>
<dbReference type="Pfam" id="PF02811">
    <property type="entry name" value="PHP"/>
    <property type="match status" value="1"/>
</dbReference>
<gene>
    <name evidence="10" type="primary">dnaE</name>
    <name evidence="10" type="ORF">ABXZ36_11500</name>
</gene>
<dbReference type="EMBL" id="JBEXAE010000005">
    <property type="protein sequence ID" value="MET6991271.1"/>
    <property type="molecule type" value="Genomic_DNA"/>
</dbReference>
<evidence type="ECO:0000256" key="6">
    <source>
        <dbReference type="ARBA" id="ARBA00022932"/>
    </source>
</evidence>
<accession>A0ABV2SVR8</accession>
<dbReference type="InterPro" id="IPR036397">
    <property type="entry name" value="RNaseH_sf"/>
</dbReference>
<dbReference type="Gene3D" id="3.20.20.140">
    <property type="entry name" value="Metal-dependent hydrolases"/>
    <property type="match status" value="1"/>
</dbReference>
<dbReference type="Pfam" id="PF17657">
    <property type="entry name" value="DNA_pol3_finger"/>
    <property type="match status" value="1"/>
</dbReference>
<dbReference type="SUPFAM" id="SSF53098">
    <property type="entry name" value="Ribonuclease H-like"/>
    <property type="match status" value="1"/>
</dbReference>
<dbReference type="InterPro" id="IPR012337">
    <property type="entry name" value="RNaseH-like_sf"/>
</dbReference>
<protein>
    <recommendedName>
        <fullName evidence="2">DNA polymerase III subunit alpha</fullName>
        <ecNumber evidence="1">2.7.7.7</ecNumber>
    </recommendedName>
</protein>
<evidence type="ECO:0000256" key="3">
    <source>
        <dbReference type="ARBA" id="ARBA00022679"/>
    </source>
</evidence>
<dbReference type="InterPro" id="IPR041931">
    <property type="entry name" value="DNA_pol3_alpha_thumb_dom"/>
</dbReference>
<organism evidence="10 11">
    <name type="scientific">Sediminicola arcticus</name>
    <dbReference type="NCBI Taxonomy" id="1574308"/>
    <lineage>
        <taxon>Bacteria</taxon>
        <taxon>Pseudomonadati</taxon>
        <taxon>Bacteroidota</taxon>
        <taxon>Flavobacteriia</taxon>
        <taxon>Flavobacteriales</taxon>
        <taxon>Flavobacteriaceae</taxon>
        <taxon>Sediminicola</taxon>
    </lineage>
</organism>
<keyword evidence="5" id="KW-0235">DNA replication</keyword>
<dbReference type="Pfam" id="PF07733">
    <property type="entry name" value="DNA_pol3_alpha"/>
    <property type="match status" value="1"/>
</dbReference>
<dbReference type="PANTHER" id="PTHR32294">
    <property type="entry name" value="DNA POLYMERASE III SUBUNIT ALPHA"/>
    <property type="match status" value="1"/>
</dbReference>
<dbReference type="InterPro" id="IPR029460">
    <property type="entry name" value="DNAPol_HHH"/>
</dbReference>
<dbReference type="InterPro" id="IPR003141">
    <property type="entry name" value="Pol/His_phosphatase_N"/>
</dbReference>
<keyword evidence="11" id="KW-1185">Reference proteome</keyword>
<evidence type="ECO:0000259" key="8">
    <source>
        <dbReference type="SMART" id="SM00479"/>
    </source>
</evidence>
<dbReference type="Gene3D" id="1.10.150.870">
    <property type="match status" value="1"/>
</dbReference>
<evidence type="ECO:0000256" key="7">
    <source>
        <dbReference type="ARBA" id="ARBA00049244"/>
    </source>
</evidence>
<reference evidence="10 11" key="1">
    <citation type="submission" date="2024-07" db="EMBL/GenBank/DDBJ databases">
        <title>The genome sequence of type strain Sediminicola arcticus GDMCC 1.2805.</title>
        <authorList>
            <person name="Liu Y."/>
        </authorList>
    </citation>
    <scope>NUCLEOTIDE SEQUENCE [LARGE SCALE GENOMIC DNA]</scope>
    <source>
        <strain evidence="10 11">GDMCC 1.2805</strain>
    </source>
</reference>
<dbReference type="SMART" id="SM00481">
    <property type="entry name" value="POLIIIAc"/>
    <property type="match status" value="1"/>
</dbReference>
<evidence type="ECO:0000256" key="1">
    <source>
        <dbReference type="ARBA" id="ARBA00012417"/>
    </source>
</evidence>
<evidence type="ECO:0000259" key="9">
    <source>
        <dbReference type="SMART" id="SM00481"/>
    </source>
</evidence>
<evidence type="ECO:0000256" key="4">
    <source>
        <dbReference type="ARBA" id="ARBA00022695"/>
    </source>
</evidence>
<keyword evidence="4 10" id="KW-0548">Nucleotidyltransferase</keyword>
<dbReference type="InterPro" id="IPR013520">
    <property type="entry name" value="Ribonucl_H"/>
</dbReference>
<dbReference type="CDD" id="cd06127">
    <property type="entry name" value="DEDDh"/>
    <property type="match status" value="1"/>
</dbReference>
<comment type="catalytic activity">
    <reaction evidence="7">
        <text>DNA(n) + a 2'-deoxyribonucleoside 5'-triphosphate = DNA(n+1) + diphosphate</text>
        <dbReference type="Rhea" id="RHEA:22508"/>
        <dbReference type="Rhea" id="RHEA-COMP:17339"/>
        <dbReference type="Rhea" id="RHEA-COMP:17340"/>
        <dbReference type="ChEBI" id="CHEBI:33019"/>
        <dbReference type="ChEBI" id="CHEBI:61560"/>
        <dbReference type="ChEBI" id="CHEBI:173112"/>
        <dbReference type="EC" id="2.7.7.7"/>
    </reaction>
</comment>
<keyword evidence="6" id="KW-0239">DNA-directed DNA polymerase</keyword>
<dbReference type="Pfam" id="PF00929">
    <property type="entry name" value="RNase_T"/>
    <property type="match status" value="1"/>
</dbReference>
<comment type="caution">
    <text evidence="10">The sequence shown here is derived from an EMBL/GenBank/DDBJ whole genome shotgun (WGS) entry which is preliminary data.</text>
</comment>
<dbReference type="Proteomes" id="UP001549799">
    <property type="component" value="Unassembled WGS sequence"/>
</dbReference>
<dbReference type="Gene3D" id="3.30.420.10">
    <property type="entry name" value="Ribonuclease H-like superfamily/Ribonuclease H"/>
    <property type="match status" value="1"/>
</dbReference>
<name>A0ABV2SVR8_9FLAO</name>
<dbReference type="NCBIfam" id="NF004226">
    <property type="entry name" value="PRK05673.1"/>
    <property type="match status" value="1"/>
</dbReference>
<dbReference type="GO" id="GO:0003887">
    <property type="term" value="F:DNA-directed DNA polymerase activity"/>
    <property type="evidence" value="ECO:0007669"/>
    <property type="project" value="UniProtKB-EC"/>
</dbReference>
<dbReference type="PANTHER" id="PTHR32294:SF0">
    <property type="entry name" value="DNA POLYMERASE III SUBUNIT ALPHA"/>
    <property type="match status" value="1"/>
</dbReference>
<dbReference type="Gene3D" id="1.10.10.1600">
    <property type="entry name" value="Bacterial DNA polymerase III alpha subunit, thumb domain"/>
    <property type="match status" value="1"/>
</dbReference>
<feature type="domain" description="Exonuclease" evidence="8">
    <location>
        <begin position="1"/>
        <end position="192"/>
    </location>
</feature>
<proteinExistence type="predicted"/>